<organism evidence="1 2">
    <name type="scientific">Legionella oakridgensis</name>
    <dbReference type="NCBI Taxonomy" id="29423"/>
    <lineage>
        <taxon>Bacteria</taxon>
        <taxon>Pseudomonadati</taxon>
        <taxon>Pseudomonadota</taxon>
        <taxon>Gammaproteobacteria</taxon>
        <taxon>Legionellales</taxon>
        <taxon>Legionellaceae</taxon>
        <taxon>Legionella</taxon>
    </lineage>
</organism>
<dbReference type="RefSeq" id="WP_025385267.1">
    <property type="nucleotide sequence ID" value="NZ_LCUA01000022.1"/>
</dbReference>
<evidence type="ECO:0000313" key="1">
    <source>
        <dbReference type="EMBL" id="KTD43941.1"/>
    </source>
</evidence>
<proteinExistence type="predicted"/>
<reference evidence="1 2" key="1">
    <citation type="submission" date="2015-11" db="EMBL/GenBank/DDBJ databases">
        <title>Genomic analysis of 38 Legionella species identifies large and diverse effector repertoires.</title>
        <authorList>
            <person name="Burstein D."/>
            <person name="Amaro F."/>
            <person name="Zusman T."/>
            <person name="Lifshitz Z."/>
            <person name="Cohen O."/>
            <person name="Gilbert J.A."/>
            <person name="Pupko T."/>
            <person name="Shuman H.A."/>
            <person name="Segal G."/>
        </authorList>
    </citation>
    <scope>NUCLEOTIDE SEQUENCE [LARGE SCALE GENOMIC DNA]</scope>
    <source>
        <strain evidence="1 2">Oak Ridge-10</strain>
    </source>
</reference>
<dbReference type="PATRIC" id="fig|29423.5.peg.507"/>
<dbReference type="AlphaFoldDB" id="A0A0W0XHH1"/>
<evidence type="ECO:0000313" key="2">
    <source>
        <dbReference type="Proteomes" id="UP000054858"/>
    </source>
</evidence>
<sequence>MSLFDEMVIESEAWYRKAGIKTIKKAPPREGDYFYELKHFLGPNGEVTFLDRFQSFSDFQNDVKSIIIKPLTCLFLYKYHAIRSLYHLGLAAVHLVTLSPCVALDHFLQCGESFIKSFAYDLMVLGTFLLEAISFASRCAITVGYGIGVAAVATGNAVSSAATCIAGFFHANSSKKEATLRHDEEELGMERERTCCAM</sequence>
<protein>
    <submittedName>
        <fullName evidence="1">Uncharacterized protein</fullName>
    </submittedName>
</protein>
<dbReference type="EMBL" id="LNYP01000006">
    <property type="protein sequence ID" value="KTD43941.1"/>
    <property type="molecule type" value="Genomic_DNA"/>
</dbReference>
<comment type="caution">
    <text evidence="1">The sequence shown here is derived from an EMBL/GenBank/DDBJ whole genome shotgun (WGS) entry which is preliminary data.</text>
</comment>
<gene>
    <name evidence="1" type="ORF">Loak_0491</name>
</gene>
<name>A0A0W0XHH1_9GAMM</name>
<dbReference type="Proteomes" id="UP000054858">
    <property type="component" value="Unassembled WGS sequence"/>
</dbReference>
<accession>A0A0W0XHH1</accession>